<sequence length="267" mass="29455">MALVSQLNIKWSNQLEKIVGLECVFGKGKVSITQWQLTDSILEAYPRQVVTHDLPLPVLPVGGSTPNMSPLDATPFWLVIGSLAYLVSGSRPDLAFAVNYLASHSSTLGPIRPCGTSLNLWRDTGWSGDLECLQTGFVLKLGDAPVLWGSKRQSVVALLTCAAEYVALSNSTQHLVQEINQLNQLLGDFNKTIFCDNKAAVQVSLDNKSRKRMRYLERTFFFVNDTIRNNGIKVMWVKTDDMLADALTKRLSGPILLWSLPFLGVSG</sequence>
<reference evidence="1" key="1">
    <citation type="submission" date="2021-03" db="EMBL/GenBank/DDBJ databases">
        <title>Draft genome sequence of rust myrtle Austropuccinia psidii MF-1, a brazilian biotype.</title>
        <authorList>
            <person name="Quecine M.C."/>
            <person name="Pachon D.M.R."/>
            <person name="Bonatelli M.L."/>
            <person name="Correr F.H."/>
            <person name="Franceschini L.M."/>
            <person name="Leite T.F."/>
            <person name="Margarido G.R.A."/>
            <person name="Almeida C.A."/>
            <person name="Ferrarezi J.A."/>
            <person name="Labate C.A."/>
        </authorList>
    </citation>
    <scope>NUCLEOTIDE SEQUENCE</scope>
    <source>
        <strain evidence="1">MF-1</strain>
    </source>
</reference>
<protein>
    <submittedName>
        <fullName evidence="1">Uncharacterized protein</fullName>
    </submittedName>
</protein>
<dbReference type="EMBL" id="AVOT02061563">
    <property type="protein sequence ID" value="MBW0554776.1"/>
    <property type="molecule type" value="Genomic_DNA"/>
</dbReference>
<dbReference type="OrthoDB" id="780992at2759"/>
<proteinExistence type="predicted"/>
<gene>
    <name evidence="1" type="ORF">O181_094491</name>
</gene>
<dbReference type="AlphaFoldDB" id="A0A9Q3J3L0"/>
<evidence type="ECO:0000313" key="1">
    <source>
        <dbReference type="EMBL" id="MBW0554776.1"/>
    </source>
</evidence>
<dbReference type="PANTHER" id="PTHR11439">
    <property type="entry name" value="GAG-POL-RELATED RETROTRANSPOSON"/>
    <property type="match status" value="1"/>
</dbReference>
<organism evidence="1 2">
    <name type="scientific">Austropuccinia psidii MF-1</name>
    <dbReference type="NCBI Taxonomy" id="1389203"/>
    <lineage>
        <taxon>Eukaryota</taxon>
        <taxon>Fungi</taxon>
        <taxon>Dikarya</taxon>
        <taxon>Basidiomycota</taxon>
        <taxon>Pucciniomycotina</taxon>
        <taxon>Pucciniomycetes</taxon>
        <taxon>Pucciniales</taxon>
        <taxon>Sphaerophragmiaceae</taxon>
        <taxon>Austropuccinia</taxon>
    </lineage>
</organism>
<comment type="caution">
    <text evidence="1">The sequence shown here is derived from an EMBL/GenBank/DDBJ whole genome shotgun (WGS) entry which is preliminary data.</text>
</comment>
<name>A0A9Q3J3L0_9BASI</name>
<dbReference type="PANTHER" id="PTHR11439:SF483">
    <property type="entry name" value="PEPTIDE SYNTHASE GLIP-LIKE, PUTATIVE (AFU_ORTHOLOGUE AFUA_3G12920)-RELATED"/>
    <property type="match status" value="1"/>
</dbReference>
<accession>A0A9Q3J3L0</accession>
<dbReference type="Proteomes" id="UP000765509">
    <property type="component" value="Unassembled WGS sequence"/>
</dbReference>
<dbReference type="CDD" id="cd09272">
    <property type="entry name" value="RNase_HI_RT_Ty1"/>
    <property type="match status" value="1"/>
</dbReference>
<evidence type="ECO:0000313" key="2">
    <source>
        <dbReference type="Proteomes" id="UP000765509"/>
    </source>
</evidence>
<keyword evidence="2" id="KW-1185">Reference proteome</keyword>